<evidence type="ECO:0000256" key="7">
    <source>
        <dbReference type="ARBA" id="ARBA00023136"/>
    </source>
</evidence>
<feature type="transmembrane region" description="Helical" evidence="8">
    <location>
        <begin position="39"/>
        <end position="55"/>
    </location>
</feature>
<proteinExistence type="inferred from homology"/>
<evidence type="ECO:0000256" key="6">
    <source>
        <dbReference type="ARBA" id="ARBA00022989"/>
    </source>
</evidence>
<dbReference type="PANTHER" id="PTHR11132">
    <property type="entry name" value="SOLUTE CARRIER FAMILY 35"/>
    <property type="match status" value="1"/>
</dbReference>
<evidence type="ECO:0000313" key="10">
    <source>
        <dbReference type="EMBL" id="KAJ9144898.1"/>
    </source>
</evidence>
<keyword evidence="7 8" id="KW-0472">Membrane</keyword>
<feature type="transmembrane region" description="Helical" evidence="8">
    <location>
        <begin position="105"/>
        <end position="126"/>
    </location>
</feature>
<comment type="similarity">
    <text evidence="3">Belongs to the TPT transporter family. SLC35D subfamily.</text>
</comment>
<feature type="transmembrane region" description="Helical" evidence="8">
    <location>
        <begin position="147"/>
        <end position="169"/>
    </location>
</feature>
<evidence type="ECO:0000256" key="4">
    <source>
        <dbReference type="ARBA" id="ARBA00011182"/>
    </source>
</evidence>
<keyword evidence="5 8" id="KW-0812">Transmembrane</keyword>
<keyword evidence="6 8" id="KW-1133">Transmembrane helix</keyword>
<dbReference type="GO" id="GO:0005789">
    <property type="term" value="C:endoplasmic reticulum membrane"/>
    <property type="evidence" value="ECO:0007669"/>
    <property type="project" value="UniProtKB-SubCell"/>
</dbReference>
<dbReference type="EMBL" id="JANBVO010000015">
    <property type="protein sequence ID" value="KAJ9144898.1"/>
    <property type="molecule type" value="Genomic_DNA"/>
</dbReference>
<dbReference type="Pfam" id="PF03151">
    <property type="entry name" value="TPT"/>
    <property type="match status" value="1"/>
</dbReference>
<feature type="transmembrane region" description="Helical" evidence="8">
    <location>
        <begin position="215"/>
        <end position="234"/>
    </location>
</feature>
<evidence type="ECO:0000259" key="9">
    <source>
        <dbReference type="Pfam" id="PF03151"/>
    </source>
</evidence>
<evidence type="ECO:0000256" key="3">
    <source>
        <dbReference type="ARBA" id="ARBA00010425"/>
    </source>
</evidence>
<sequence>MDKNDDKRPVDLEQQPVTETKDAGADTAVEYTVSTRSKLIHLGFYFLFNISLTIYNKLILGKFPHPWLLTAIHTGSASVGCYILKMRGHIATTELDVHQEGKLVALSVLFTVNIAISNASLAMVSVPFHQIVRSTTPIFTAAIYRVLYSRVYSTETYLSLVPVLLGVAMTTYGEYYFTAAGFLLTLAGVVLAAAKTVATNRVMTGALKLSPLETLLRMSPLAFLQAMLIAWLTGELSDAMAGRVTPSPDDAPTGATAPALAVVLALLGNGVLAFLLNVCSFSANKVAGALTMTVCGNVKQCITVLLGIVLFNVTVGVLNGLGMLITLAGAAWYSAVELSAKKAGTK</sequence>
<protein>
    <submittedName>
        <fullName evidence="10">Triose-phosphate transporter</fullName>
    </submittedName>
</protein>
<dbReference type="InterPro" id="IPR004853">
    <property type="entry name" value="Sugar_P_trans_dom"/>
</dbReference>
<dbReference type="AlphaFoldDB" id="A0AA38VQD7"/>
<gene>
    <name evidence="10" type="ORF">NKR23_g5572</name>
</gene>
<evidence type="ECO:0000256" key="2">
    <source>
        <dbReference type="ARBA" id="ARBA00004477"/>
    </source>
</evidence>
<reference evidence="10" key="1">
    <citation type="submission" date="2022-07" db="EMBL/GenBank/DDBJ databases">
        <title>Fungi with potential for degradation of polypropylene.</title>
        <authorList>
            <person name="Gostincar C."/>
        </authorList>
    </citation>
    <scope>NUCLEOTIDE SEQUENCE</scope>
    <source>
        <strain evidence="10">EXF-13308</strain>
    </source>
</reference>
<comment type="subcellular location">
    <subcellularLocation>
        <location evidence="2">Endoplasmic reticulum membrane</location>
        <topology evidence="2">Multi-pass membrane protein</topology>
    </subcellularLocation>
</comment>
<feature type="transmembrane region" description="Helical" evidence="8">
    <location>
        <begin position="175"/>
        <end position="194"/>
    </location>
</feature>
<feature type="domain" description="Sugar phosphate transporter" evidence="9">
    <location>
        <begin position="40"/>
        <end position="334"/>
    </location>
</feature>
<evidence type="ECO:0000256" key="5">
    <source>
        <dbReference type="ARBA" id="ARBA00022692"/>
    </source>
</evidence>
<dbReference type="Proteomes" id="UP001174694">
    <property type="component" value="Unassembled WGS sequence"/>
</dbReference>
<dbReference type="InterPro" id="IPR050186">
    <property type="entry name" value="TPT_transporter"/>
</dbReference>
<accession>A0AA38VQD7</accession>
<keyword evidence="11" id="KW-1185">Reference proteome</keyword>
<evidence type="ECO:0000256" key="1">
    <source>
        <dbReference type="ARBA" id="ARBA00003420"/>
    </source>
</evidence>
<comment type="caution">
    <text evidence="10">The sequence shown here is derived from an EMBL/GenBank/DDBJ whole genome shotgun (WGS) entry which is preliminary data.</text>
</comment>
<comment type="function">
    <text evidence="1">Involved in the import of GDP-mannose from the cytoplasm into the Golgi lumen.</text>
</comment>
<organism evidence="10 11">
    <name type="scientific">Pleurostoma richardsiae</name>
    <dbReference type="NCBI Taxonomy" id="41990"/>
    <lineage>
        <taxon>Eukaryota</taxon>
        <taxon>Fungi</taxon>
        <taxon>Dikarya</taxon>
        <taxon>Ascomycota</taxon>
        <taxon>Pezizomycotina</taxon>
        <taxon>Sordariomycetes</taxon>
        <taxon>Sordariomycetidae</taxon>
        <taxon>Calosphaeriales</taxon>
        <taxon>Pleurostomataceae</taxon>
        <taxon>Pleurostoma</taxon>
    </lineage>
</organism>
<name>A0AA38VQD7_9PEZI</name>
<evidence type="ECO:0000256" key="8">
    <source>
        <dbReference type="SAM" id="Phobius"/>
    </source>
</evidence>
<evidence type="ECO:0000313" key="11">
    <source>
        <dbReference type="Proteomes" id="UP001174694"/>
    </source>
</evidence>
<comment type="subunit">
    <text evidence="4">Homooligomer.</text>
</comment>
<feature type="transmembrane region" description="Helical" evidence="8">
    <location>
        <begin position="254"/>
        <end position="276"/>
    </location>
</feature>